<feature type="domain" description="Aminoglycoside phosphotransferase" evidence="2">
    <location>
        <begin position="37"/>
        <end position="279"/>
    </location>
</feature>
<accession>A0A3D9RZI9</accession>
<dbReference type="PANTHER" id="PTHR21064:SF6">
    <property type="entry name" value="AMINOGLYCOSIDE PHOSPHOTRANSFERASE DOMAIN-CONTAINING PROTEIN"/>
    <property type="match status" value="1"/>
</dbReference>
<dbReference type="RefSeq" id="WP_181909540.1">
    <property type="nucleotide sequence ID" value="NZ_QTTN01000012.1"/>
</dbReference>
<evidence type="ECO:0000259" key="2">
    <source>
        <dbReference type="Pfam" id="PF01636"/>
    </source>
</evidence>
<protein>
    <submittedName>
        <fullName evidence="3">Ser/Thr protein kinase RdoA (MazF antagonist)</fullName>
    </submittedName>
</protein>
<dbReference type="InterPro" id="IPR011009">
    <property type="entry name" value="Kinase-like_dom_sf"/>
</dbReference>
<comment type="similarity">
    <text evidence="1">Belongs to the pseudomonas-type ThrB family.</text>
</comment>
<dbReference type="InterPro" id="IPR002575">
    <property type="entry name" value="Aminoglycoside_PTrfase"/>
</dbReference>
<dbReference type="AlphaFoldDB" id="A0A3D9RZI9"/>
<sequence length="343" mass="39271">MMLLVNMWLGTVDDTPAGQLVLNWEHEANSLKFWRASSNFVYRFEADGGKPFWLRFVHEADNSIANIHAELHYIIYLIERGYAAAPPVPSLNGRLIETIETEQGRYYGVVFEQAEGNRVQADRMTEDQLQRWGQSLAQLHLHAADYEVSADLTARRSWEDTLRFISEVLERHPNEDAAIAACRRVEQWLRSLPNGAEHAGIIHYDFQLDNVFDRAQAEADAASTRASFGAPFSVIDFDDAMYHWYTMDIAAALADLDDLEEAQAASARALFLQGYASIRSLNDHHIDELHHQLPLFRRFSRLYSYARLLRCIEGLELDGAPEWLIGLHRKVLTWCGGMREEFS</sequence>
<comment type="caution">
    <text evidence="3">The sequence shown here is derived from an EMBL/GenBank/DDBJ whole genome shotgun (WGS) entry which is preliminary data.</text>
</comment>
<organism evidence="3 4">
    <name type="scientific">Paenibacillus taihuensis</name>
    <dbReference type="NCBI Taxonomy" id="1156355"/>
    <lineage>
        <taxon>Bacteria</taxon>
        <taxon>Bacillati</taxon>
        <taxon>Bacillota</taxon>
        <taxon>Bacilli</taxon>
        <taxon>Bacillales</taxon>
        <taxon>Paenibacillaceae</taxon>
        <taxon>Paenibacillus</taxon>
    </lineage>
</organism>
<reference evidence="3 4" key="1">
    <citation type="submission" date="2018-08" db="EMBL/GenBank/DDBJ databases">
        <title>Genomic Encyclopedia of Type Strains, Phase III (KMG-III): the genomes of soil and plant-associated and newly described type strains.</title>
        <authorList>
            <person name="Whitman W."/>
        </authorList>
    </citation>
    <scope>NUCLEOTIDE SEQUENCE [LARGE SCALE GENOMIC DNA]</scope>
    <source>
        <strain evidence="3 4">CGMCC 1.10966</strain>
    </source>
</reference>
<evidence type="ECO:0000313" key="4">
    <source>
        <dbReference type="Proteomes" id="UP000256304"/>
    </source>
</evidence>
<dbReference type="Proteomes" id="UP000256304">
    <property type="component" value="Unassembled WGS sequence"/>
</dbReference>
<evidence type="ECO:0000256" key="1">
    <source>
        <dbReference type="ARBA" id="ARBA00038240"/>
    </source>
</evidence>
<dbReference type="Pfam" id="PF01636">
    <property type="entry name" value="APH"/>
    <property type="match status" value="1"/>
</dbReference>
<proteinExistence type="inferred from homology"/>
<dbReference type="GO" id="GO:0019202">
    <property type="term" value="F:amino acid kinase activity"/>
    <property type="evidence" value="ECO:0007669"/>
    <property type="project" value="TreeGrafter"/>
</dbReference>
<dbReference type="Gene3D" id="3.90.1200.10">
    <property type="match status" value="1"/>
</dbReference>
<evidence type="ECO:0000313" key="3">
    <source>
        <dbReference type="EMBL" id="REE85352.1"/>
    </source>
</evidence>
<name>A0A3D9RZI9_9BACL</name>
<keyword evidence="4" id="KW-1185">Reference proteome</keyword>
<dbReference type="PANTHER" id="PTHR21064">
    <property type="entry name" value="AMINOGLYCOSIDE PHOSPHOTRANSFERASE DOMAIN-CONTAINING PROTEIN-RELATED"/>
    <property type="match status" value="1"/>
</dbReference>
<keyword evidence="3" id="KW-0808">Transferase</keyword>
<dbReference type="EMBL" id="QTTN01000012">
    <property type="protein sequence ID" value="REE85352.1"/>
    <property type="molecule type" value="Genomic_DNA"/>
</dbReference>
<gene>
    <name evidence="3" type="ORF">A8990_11281</name>
</gene>
<dbReference type="InterPro" id="IPR050249">
    <property type="entry name" value="Pseudomonas-type_ThrB"/>
</dbReference>
<keyword evidence="3" id="KW-0418">Kinase</keyword>
<dbReference type="SUPFAM" id="SSF56112">
    <property type="entry name" value="Protein kinase-like (PK-like)"/>
    <property type="match status" value="1"/>
</dbReference>